<evidence type="ECO:0000313" key="5">
    <source>
        <dbReference type="Proteomes" id="UP000781710"/>
    </source>
</evidence>
<dbReference type="Proteomes" id="UP000781710">
    <property type="component" value="Unassembled WGS sequence"/>
</dbReference>
<dbReference type="CDD" id="cd01948">
    <property type="entry name" value="EAL"/>
    <property type="match status" value="1"/>
</dbReference>
<keyword evidence="2" id="KW-0472">Membrane</keyword>
<comment type="caution">
    <text evidence="4">The sequence shown here is derived from an EMBL/GenBank/DDBJ whole genome shotgun (WGS) entry which is preliminary data.</text>
</comment>
<name>A0ABQ6ZMA1_9GAMM</name>
<evidence type="ECO:0000256" key="2">
    <source>
        <dbReference type="SAM" id="Phobius"/>
    </source>
</evidence>
<organism evidence="4 5">
    <name type="scientific">Pseudoxanthomonas japonensis</name>
    <dbReference type="NCBI Taxonomy" id="69284"/>
    <lineage>
        <taxon>Bacteria</taxon>
        <taxon>Pseudomonadati</taxon>
        <taxon>Pseudomonadota</taxon>
        <taxon>Gammaproteobacteria</taxon>
        <taxon>Lysobacterales</taxon>
        <taxon>Lysobacteraceae</taxon>
        <taxon>Pseudoxanthomonas</taxon>
    </lineage>
</organism>
<reference evidence="4 5" key="1">
    <citation type="submission" date="2017-10" db="EMBL/GenBank/DDBJ databases">
        <title>Whole genome sequencing of members of genus Pseudoxanthomonas.</title>
        <authorList>
            <person name="Kumar S."/>
            <person name="Bansal K."/>
            <person name="Kaur A."/>
            <person name="Patil P."/>
            <person name="Sharma S."/>
            <person name="Patil P.B."/>
        </authorList>
    </citation>
    <scope>NUCLEOTIDE SEQUENCE [LARGE SCALE GENOMIC DNA]</scope>
    <source>
        <strain evidence="4 5">DSM 17109</strain>
    </source>
</reference>
<feature type="transmembrane region" description="Helical" evidence="2">
    <location>
        <begin position="83"/>
        <end position="102"/>
    </location>
</feature>
<dbReference type="EMBL" id="PDWW01000001">
    <property type="protein sequence ID" value="KAF1727481.1"/>
    <property type="molecule type" value="Genomic_DNA"/>
</dbReference>
<dbReference type="Gene3D" id="3.20.20.450">
    <property type="entry name" value="EAL domain"/>
    <property type="match status" value="1"/>
</dbReference>
<feature type="transmembrane region" description="Helical" evidence="2">
    <location>
        <begin position="60"/>
        <end position="76"/>
    </location>
</feature>
<gene>
    <name evidence="4" type="ORF">CSC78_01320</name>
</gene>
<protein>
    <submittedName>
        <fullName evidence="4">Diguanylate phosphodiesterase</fullName>
    </submittedName>
</protein>
<feature type="transmembrane region" description="Helical" evidence="2">
    <location>
        <begin position="108"/>
        <end position="128"/>
    </location>
</feature>
<keyword evidence="5" id="KW-1185">Reference proteome</keyword>
<evidence type="ECO:0000259" key="3">
    <source>
        <dbReference type="PROSITE" id="PS50883"/>
    </source>
</evidence>
<feature type="region of interest" description="Disordered" evidence="1">
    <location>
        <begin position="460"/>
        <end position="482"/>
    </location>
</feature>
<dbReference type="SMART" id="SM00052">
    <property type="entry name" value="EAL"/>
    <property type="match status" value="1"/>
</dbReference>
<dbReference type="InterPro" id="IPR035919">
    <property type="entry name" value="EAL_sf"/>
</dbReference>
<dbReference type="PANTHER" id="PTHR33121">
    <property type="entry name" value="CYCLIC DI-GMP PHOSPHODIESTERASE PDEF"/>
    <property type="match status" value="1"/>
</dbReference>
<keyword evidence="2" id="KW-1133">Transmembrane helix</keyword>
<dbReference type="InterPro" id="IPR050706">
    <property type="entry name" value="Cyclic-di-GMP_PDE-like"/>
</dbReference>
<sequence length="482" mass="52452">MPRRSGDEALAHSHALRMSAQGESRRGKVAAILTLAGVACISLGLAWTLCYLYFGRHELSWVFVGLTGVGVLAVHRSKRSDGASILLVAHGILAVICAIALIDAPIAWVPRSAHLFLLPLAAGAAFTFERRERYGTLVFPLVCLGAFAAFAVGALDSLAPGISPPVEVRAWGARANTTISMLLLAAIFAIYRIDSGRRLRMERELGRAVRNGEIEVHYQPQVRGSGIVSGAEALVRWRHPSGRLLSPDAFIHLAEESTLIREIGMEVLRQACETLAHWSTDPRTRALRLAVNISPVQLQDEALVSSVSAIIRAAGIDPVLLEFELTESALSADTAAVVERMEQLESTGVSWALDDFGTGYSSLATLRTLPVRKLKIDRQFLAEATRQESAQQLLGKIIEISHVMGMSALTEGVETIDQRDLLIRLGCDHFQGYLFARPMPRQELDAWLATQRLPVALAGSSRRATRARSDSPAAPRWREPAA</sequence>
<feature type="domain" description="EAL" evidence="3">
    <location>
        <begin position="198"/>
        <end position="452"/>
    </location>
</feature>
<dbReference type="PANTHER" id="PTHR33121:SF70">
    <property type="entry name" value="SIGNALING PROTEIN YKOW"/>
    <property type="match status" value="1"/>
</dbReference>
<feature type="transmembrane region" description="Helical" evidence="2">
    <location>
        <begin position="175"/>
        <end position="193"/>
    </location>
</feature>
<evidence type="ECO:0000256" key="1">
    <source>
        <dbReference type="SAM" id="MobiDB-lite"/>
    </source>
</evidence>
<dbReference type="InterPro" id="IPR001633">
    <property type="entry name" value="EAL_dom"/>
</dbReference>
<accession>A0ABQ6ZMA1</accession>
<dbReference type="Pfam" id="PF00563">
    <property type="entry name" value="EAL"/>
    <property type="match status" value="1"/>
</dbReference>
<feature type="transmembrane region" description="Helical" evidence="2">
    <location>
        <begin position="135"/>
        <end position="155"/>
    </location>
</feature>
<dbReference type="SUPFAM" id="SSF141868">
    <property type="entry name" value="EAL domain-like"/>
    <property type="match status" value="1"/>
</dbReference>
<dbReference type="PROSITE" id="PS50883">
    <property type="entry name" value="EAL"/>
    <property type="match status" value="1"/>
</dbReference>
<keyword evidence="2" id="KW-0812">Transmembrane</keyword>
<feature type="transmembrane region" description="Helical" evidence="2">
    <location>
        <begin position="29"/>
        <end position="54"/>
    </location>
</feature>
<evidence type="ECO:0000313" key="4">
    <source>
        <dbReference type="EMBL" id="KAF1727481.1"/>
    </source>
</evidence>
<proteinExistence type="predicted"/>